<gene>
    <name evidence="7" type="ordered locus">FraEuI1c_4968</name>
</gene>
<feature type="compositionally biased region" description="Low complexity" evidence="5">
    <location>
        <begin position="9"/>
        <end position="29"/>
    </location>
</feature>
<comment type="subcellular location">
    <subcellularLocation>
        <location evidence="1">Endomembrane system</location>
        <topology evidence="1">Multi-pass membrane protein</topology>
    </subcellularLocation>
</comment>
<feature type="transmembrane region" description="Helical" evidence="6">
    <location>
        <begin position="183"/>
        <end position="203"/>
    </location>
</feature>
<evidence type="ECO:0000256" key="4">
    <source>
        <dbReference type="ARBA" id="ARBA00023136"/>
    </source>
</evidence>
<dbReference type="Pfam" id="PF01988">
    <property type="entry name" value="VIT1"/>
    <property type="match status" value="1"/>
</dbReference>
<dbReference type="eggNOG" id="COG1814">
    <property type="taxonomic scope" value="Bacteria"/>
</dbReference>
<keyword evidence="3 6" id="KW-1133">Transmembrane helix</keyword>
<evidence type="ECO:0000256" key="2">
    <source>
        <dbReference type="ARBA" id="ARBA00022692"/>
    </source>
</evidence>
<dbReference type="STRING" id="298654.FraEuI1c_4968"/>
<evidence type="ECO:0000313" key="7">
    <source>
        <dbReference type="EMBL" id="ADP82957.1"/>
    </source>
</evidence>
<keyword evidence="4 6" id="KW-0472">Membrane</keyword>
<dbReference type="AlphaFoldDB" id="E3J307"/>
<dbReference type="GO" id="GO:0005384">
    <property type="term" value="F:manganese ion transmembrane transporter activity"/>
    <property type="evidence" value="ECO:0007669"/>
    <property type="project" value="InterPro"/>
</dbReference>
<feature type="transmembrane region" description="Helical" evidence="6">
    <location>
        <begin position="251"/>
        <end position="272"/>
    </location>
</feature>
<evidence type="ECO:0000256" key="3">
    <source>
        <dbReference type="ARBA" id="ARBA00022989"/>
    </source>
</evidence>
<dbReference type="Proteomes" id="UP000002484">
    <property type="component" value="Chromosome"/>
</dbReference>
<dbReference type="EMBL" id="CP002299">
    <property type="protein sequence ID" value="ADP82957.1"/>
    <property type="molecule type" value="Genomic_DNA"/>
</dbReference>
<evidence type="ECO:0000256" key="6">
    <source>
        <dbReference type="SAM" id="Phobius"/>
    </source>
</evidence>
<dbReference type="GO" id="GO:0030026">
    <property type="term" value="P:intracellular manganese ion homeostasis"/>
    <property type="evidence" value="ECO:0007669"/>
    <property type="project" value="InterPro"/>
</dbReference>
<accession>E3J307</accession>
<name>E3J307_PSEI1</name>
<dbReference type="InterPro" id="IPR008217">
    <property type="entry name" value="Ccc1_fam"/>
</dbReference>
<dbReference type="InParanoid" id="E3J307"/>
<keyword evidence="2 6" id="KW-0812">Transmembrane</keyword>
<evidence type="ECO:0000256" key="5">
    <source>
        <dbReference type="SAM" id="MobiDB-lite"/>
    </source>
</evidence>
<feature type="transmembrane region" description="Helical" evidence="6">
    <location>
        <begin position="215"/>
        <end position="239"/>
    </location>
</feature>
<evidence type="ECO:0008006" key="9">
    <source>
        <dbReference type="Google" id="ProtNLM"/>
    </source>
</evidence>
<evidence type="ECO:0000313" key="8">
    <source>
        <dbReference type="Proteomes" id="UP000002484"/>
    </source>
</evidence>
<keyword evidence="8" id="KW-1185">Reference proteome</keyword>
<dbReference type="KEGG" id="fri:FraEuI1c_4968"/>
<dbReference type="HOGENOM" id="CLU_038957_3_0_11"/>
<feature type="region of interest" description="Disordered" evidence="5">
    <location>
        <begin position="1"/>
        <end position="29"/>
    </location>
</feature>
<reference evidence="7 8" key="1">
    <citation type="submission" date="2010-10" db="EMBL/GenBank/DDBJ databases">
        <title>Complete sequence of Frankia sp. EuI1c.</title>
        <authorList>
            <consortium name="US DOE Joint Genome Institute"/>
            <person name="Lucas S."/>
            <person name="Copeland A."/>
            <person name="Lapidus A."/>
            <person name="Cheng J.-F."/>
            <person name="Bruce D."/>
            <person name="Goodwin L."/>
            <person name="Pitluck S."/>
            <person name="Chertkov O."/>
            <person name="Detter J.C."/>
            <person name="Han C."/>
            <person name="Tapia R."/>
            <person name="Land M."/>
            <person name="Hauser L."/>
            <person name="Jeffries C."/>
            <person name="Kyrpides N."/>
            <person name="Ivanova N."/>
            <person name="Mikhailova N."/>
            <person name="Beauchemin N."/>
            <person name="Sen A."/>
            <person name="Sur S.A."/>
            <person name="Gtari M."/>
            <person name="Wall L."/>
            <person name="Tisa L."/>
            <person name="Woyke T."/>
        </authorList>
    </citation>
    <scope>NUCLEOTIDE SEQUENCE [LARGE SCALE GENOMIC DNA]</scope>
    <source>
        <strain evidence="8">DSM 45817 / CECT 9037 / EuI1c</strain>
    </source>
</reference>
<protein>
    <recommendedName>
        <fullName evidence="9">VIT family protein</fullName>
    </recommendedName>
</protein>
<organism evidence="7 8">
    <name type="scientific">Pseudofrankia inefficax (strain DSM 45817 / CECT 9037 / DDB 130130 / EuI1c)</name>
    <name type="common">Frankia inefficax</name>
    <dbReference type="NCBI Taxonomy" id="298654"/>
    <lineage>
        <taxon>Bacteria</taxon>
        <taxon>Bacillati</taxon>
        <taxon>Actinomycetota</taxon>
        <taxon>Actinomycetes</taxon>
        <taxon>Frankiales</taxon>
        <taxon>Frankiaceae</taxon>
        <taxon>Pseudofrankia</taxon>
    </lineage>
</organism>
<sequence length="273" mass="27843">MADERRADGSSADGSSEGPRAARPAGARSEAAYRPGMHQHHHDAHRDVSGGWLRPAVFGVMDGLVSNVALLSGFAGSNASHSTAVLAGLAGVAAGAFSMATGEYTSVRSQNEAMAAEIEVERQALTQFPVDERAELAATYARKGVDPALAEAVAGQLHDDPEVALAVHSQEELGVTPGRLPSALLAAFSSFTAFALGALVPVLPYLVAHWVLGGYTFLASAVLAACALFGVGVAVSRFTGRSPWLSGGRQLLLGALAAAATYLVGALVGGVVN</sequence>
<dbReference type="PANTHER" id="PTHR31851">
    <property type="entry name" value="FE(2+)/MN(2+) TRANSPORTER PCL1"/>
    <property type="match status" value="1"/>
</dbReference>
<evidence type="ECO:0000256" key="1">
    <source>
        <dbReference type="ARBA" id="ARBA00004127"/>
    </source>
</evidence>
<dbReference type="GO" id="GO:0012505">
    <property type="term" value="C:endomembrane system"/>
    <property type="evidence" value="ECO:0007669"/>
    <property type="project" value="UniProtKB-SubCell"/>
</dbReference>
<proteinExistence type="predicted"/>